<name>A0A1A7GE93_9ZZZZ</name>
<protein>
    <submittedName>
        <fullName evidence="1">Uncharacterized protein</fullName>
    </submittedName>
</protein>
<geneLocation type="plasmid" evidence="1">
    <name>pMC2</name>
</geneLocation>
<accession>A0A1A7GE93</accession>
<sequence>MADIITVTFDPPQLSDTPAVFDSKAQASVNKFPQLIGEMNNAGVIINGLALDAENAASDAELAQEAAEEARDAALAAATAIADDYDAGGHAYGKGNLAWDGPGKLYRCILAYNSTATRPAADPTHWARVNVTPDDVAAIVAAGIDVARDVPTVTKSGALALTDRGRVVRANGAITIPAQASVAWPEGATMPVRNITGAAISLTPATDVTLRKDGTTKTGALSIPAYRTITLHRDATNSWFASGAE</sequence>
<evidence type="ECO:0000313" key="1">
    <source>
        <dbReference type="EMBL" id="CVK35528.1"/>
    </source>
</evidence>
<dbReference type="EMBL" id="LT158602">
    <property type="protein sequence ID" value="CVK35528.1"/>
    <property type="molecule type" value="Genomic_DNA"/>
</dbReference>
<organism evidence="1">
    <name type="scientific">biofilter metagenome</name>
    <dbReference type="NCBI Taxonomy" id="1070537"/>
    <lineage>
        <taxon>unclassified sequences</taxon>
        <taxon>metagenomes</taxon>
        <taxon>ecological metagenomes</taxon>
    </lineage>
</organism>
<keyword evidence="1" id="KW-0614">Plasmid</keyword>
<gene>
    <name evidence="1" type="ORF">MCM2015_pMC2_36</name>
</gene>
<reference evidence="1" key="1">
    <citation type="journal article" date="2016" name="Sci. Rep.">
        <title>Genomics of high molecular weight plasmids isolated from an on-farm biopurification system.</title>
        <authorList>
            <person name="Martini M.C."/>
            <person name="Wibberg D."/>
            <person name="Lozano M."/>
            <person name="Torres Tejerizo G."/>
            <person name="Albicoro F.J."/>
            <person name="Jaenicke S."/>
            <person name="van Elsas J.D."/>
            <person name="Petroni A."/>
            <person name="Garcillan-Barcia M.P."/>
            <person name="de la Cruz F."/>
            <person name="Schluter A."/>
            <person name="Puhler A."/>
            <person name="Pistorio M."/>
            <person name="Lagares A."/>
            <person name="Del Papa M.F."/>
        </authorList>
    </citation>
    <scope>NUCLEOTIDE SEQUENCE</scope>
    <source>
        <plasmid evidence="1">pMC2</plasmid>
    </source>
</reference>
<proteinExistence type="predicted"/>
<dbReference type="AlphaFoldDB" id="A0A1A7GE93"/>